<evidence type="ECO:0000259" key="7">
    <source>
        <dbReference type="Pfam" id="PF02770"/>
    </source>
</evidence>
<dbReference type="InterPro" id="IPR009100">
    <property type="entry name" value="AcylCoA_DH/oxidase_NM_dom_sf"/>
</dbReference>
<evidence type="ECO:0000256" key="4">
    <source>
        <dbReference type="ARBA" id="ARBA00022827"/>
    </source>
</evidence>
<dbReference type="Pfam" id="PF00441">
    <property type="entry name" value="Acyl-CoA_dh_1"/>
    <property type="match status" value="1"/>
</dbReference>
<accession>A0A6J7L8J9</accession>
<dbReference type="SUPFAM" id="SSF47203">
    <property type="entry name" value="Acyl-CoA dehydrogenase C-terminal domain-like"/>
    <property type="match status" value="1"/>
</dbReference>
<dbReference type="GO" id="GO:0005886">
    <property type="term" value="C:plasma membrane"/>
    <property type="evidence" value="ECO:0007669"/>
    <property type="project" value="TreeGrafter"/>
</dbReference>
<evidence type="ECO:0000256" key="1">
    <source>
        <dbReference type="ARBA" id="ARBA00001974"/>
    </source>
</evidence>
<dbReference type="EMBL" id="CAFBNR010000030">
    <property type="protein sequence ID" value="CAB4963232.1"/>
    <property type="molecule type" value="Genomic_DNA"/>
</dbReference>
<dbReference type="InterPro" id="IPR036250">
    <property type="entry name" value="AcylCo_DH-like_C"/>
</dbReference>
<dbReference type="Gene3D" id="2.40.110.10">
    <property type="entry name" value="Butyryl-CoA Dehydrogenase, subunit A, domain 2"/>
    <property type="match status" value="1"/>
</dbReference>
<keyword evidence="4" id="KW-0274">FAD</keyword>
<dbReference type="Gene3D" id="1.20.140.10">
    <property type="entry name" value="Butyryl-CoA Dehydrogenase, subunit A, domain 3"/>
    <property type="match status" value="1"/>
</dbReference>
<comment type="similarity">
    <text evidence="2">Belongs to the acyl-CoA dehydrogenase family.</text>
</comment>
<dbReference type="FunFam" id="2.40.110.10:FF:000011">
    <property type="entry name" value="Acyl-CoA dehydrogenase FadE34"/>
    <property type="match status" value="1"/>
</dbReference>
<dbReference type="InterPro" id="IPR013786">
    <property type="entry name" value="AcylCoA_DH/ox_N"/>
</dbReference>
<keyword evidence="3" id="KW-0285">Flavoprotein</keyword>
<feature type="domain" description="Acyl-CoA dehydrogenase/oxidase C-terminal" evidence="6">
    <location>
        <begin position="239"/>
        <end position="408"/>
    </location>
</feature>
<dbReference type="Gene3D" id="1.10.540.10">
    <property type="entry name" value="Acyl-CoA dehydrogenase/oxidase, N-terminal domain"/>
    <property type="match status" value="1"/>
</dbReference>
<dbReference type="Pfam" id="PF02770">
    <property type="entry name" value="Acyl-CoA_dh_M"/>
    <property type="match status" value="1"/>
</dbReference>
<name>A0A6J7L8J9_9ZZZZ</name>
<evidence type="ECO:0000256" key="3">
    <source>
        <dbReference type="ARBA" id="ARBA00022630"/>
    </source>
</evidence>
<reference evidence="9" key="1">
    <citation type="submission" date="2020-05" db="EMBL/GenBank/DDBJ databases">
        <authorList>
            <person name="Chiriac C."/>
            <person name="Salcher M."/>
            <person name="Ghai R."/>
            <person name="Kavagutti S V."/>
        </authorList>
    </citation>
    <scope>NUCLEOTIDE SEQUENCE</scope>
</reference>
<dbReference type="SUPFAM" id="SSF56645">
    <property type="entry name" value="Acyl-CoA dehydrogenase NM domain-like"/>
    <property type="match status" value="1"/>
</dbReference>
<sequence>MSGQNRGMIEYTPEAEAFRTEVQTWLKSNLPKGWFDKGFEMSSAERKAFNEGWPTKLFEGGWICATWPVEYGGKGLSTLQGVVLAEEFANAKAPMRADFFGDTLVGPTLLQWGTEEQKKEFLPQILNGKMRWCQGFSEPNSGSDLASLKTTAVLDGDEWVINGQKVWTTGGHHADYCFLLTRTDPSAVKHAGITYLLVPMRQPGVEVRGIVQPDGTAEFCEVFFTDARCSKNNVVGGVNNGWKVANSTLAFERGMSATTGYRRFEEEFRLMSVAAKENGTINDDTIRQRLMQYYTKIQILRYNGLRSLSATLENKKDMGVLALGASNKMYWSEMHQRAMELALDINGANSMLINAGPADGTWPGALRDKRREGYPVSSMMSTFFFSRSETIWGGTSQIQRNIVGERVLGLPKEPKPQGDKE</sequence>
<dbReference type="InterPro" id="IPR006091">
    <property type="entry name" value="Acyl-CoA_Oxase/DH_mid-dom"/>
</dbReference>
<dbReference type="InterPro" id="IPR046373">
    <property type="entry name" value="Acyl-CoA_Oxase/DH_mid-dom_sf"/>
</dbReference>
<dbReference type="GO" id="GO:0016627">
    <property type="term" value="F:oxidoreductase activity, acting on the CH-CH group of donors"/>
    <property type="evidence" value="ECO:0007669"/>
    <property type="project" value="InterPro"/>
</dbReference>
<comment type="cofactor">
    <cofactor evidence="1">
        <name>FAD</name>
        <dbReference type="ChEBI" id="CHEBI:57692"/>
    </cofactor>
</comment>
<evidence type="ECO:0000256" key="5">
    <source>
        <dbReference type="ARBA" id="ARBA00023002"/>
    </source>
</evidence>
<feature type="domain" description="Acyl-CoA oxidase/dehydrogenase middle" evidence="7">
    <location>
        <begin position="133"/>
        <end position="226"/>
    </location>
</feature>
<dbReference type="AlphaFoldDB" id="A0A6J7L8J9"/>
<evidence type="ECO:0000256" key="2">
    <source>
        <dbReference type="ARBA" id="ARBA00009347"/>
    </source>
</evidence>
<feature type="domain" description="Acyl-CoA dehydrogenase/oxidase N-terminal" evidence="8">
    <location>
        <begin position="12"/>
        <end position="129"/>
    </location>
</feature>
<gene>
    <name evidence="9" type="ORF">UFOPK3879_00767</name>
</gene>
<evidence type="ECO:0000259" key="6">
    <source>
        <dbReference type="Pfam" id="PF00441"/>
    </source>
</evidence>
<keyword evidence="5" id="KW-0560">Oxidoreductase</keyword>
<dbReference type="Pfam" id="PF02771">
    <property type="entry name" value="Acyl-CoA_dh_N"/>
    <property type="match status" value="1"/>
</dbReference>
<proteinExistence type="inferred from homology"/>
<dbReference type="PANTHER" id="PTHR43292">
    <property type="entry name" value="ACYL-COA DEHYDROGENASE"/>
    <property type="match status" value="1"/>
</dbReference>
<evidence type="ECO:0000259" key="8">
    <source>
        <dbReference type="Pfam" id="PF02771"/>
    </source>
</evidence>
<evidence type="ECO:0000313" key="9">
    <source>
        <dbReference type="EMBL" id="CAB4963232.1"/>
    </source>
</evidence>
<protein>
    <submittedName>
        <fullName evidence="9">Unannotated protein</fullName>
    </submittedName>
</protein>
<dbReference type="InterPro" id="IPR009075">
    <property type="entry name" value="AcylCo_DH/oxidase_C"/>
</dbReference>
<dbReference type="InterPro" id="IPR037069">
    <property type="entry name" value="AcylCoA_DH/ox_N_sf"/>
</dbReference>
<dbReference type="PANTHER" id="PTHR43292:SF3">
    <property type="entry name" value="ACYL-COA DEHYDROGENASE FADE29"/>
    <property type="match status" value="1"/>
</dbReference>
<organism evidence="9">
    <name type="scientific">freshwater metagenome</name>
    <dbReference type="NCBI Taxonomy" id="449393"/>
    <lineage>
        <taxon>unclassified sequences</taxon>
        <taxon>metagenomes</taxon>
        <taxon>ecological metagenomes</taxon>
    </lineage>
</organism>
<dbReference type="InterPro" id="IPR052161">
    <property type="entry name" value="Mycobact_Acyl-CoA_DH"/>
</dbReference>
<dbReference type="GO" id="GO:0050660">
    <property type="term" value="F:flavin adenine dinucleotide binding"/>
    <property type="evidence" value="ECO:0007669"/>
    <property type="project" value="InterPro"/>
</dbReference>